<dbReference type="GO" id="GO:0003677">
    <property type="term" value="F:DNA binding"/>
    <property type="evidence" value="ECO:0007669"/>
    <property type="project" value="UniProtKB-KW"/>
</dbReference>
<sequence>MRPGQRWTFQVFSPPALHRPDGQQLRCEGTMLALLAYLAVEGSAPRARLAALFWPASSDRVGRNNLVHLLRRVASMSRDELVQGKETLALKPAVWTDVQASSAGDTPPELVPKCTFLEGVAFDELAEFEDWVHLQRERLLQRSVRQLINWREQAAASSGRRNEKAAFSAADNLMMAQYARIRNSGRLLRRIERPSSRSACPHARVDVARLHRLAPKNLDRRDEHLRGVTLLM</sequence>
<keyword evidence="2" id="KW-1185">Reference proteome</keyword>
<comment type="caution">
    <text evidence="1">The sequence shown here is derived from an EMBL/GenBank/DDBJ whole genome shotgun (WGS) entry which is preliminary data.</text>
</comment>
<dbReference type="AlphaFoldDB" id="A0A318S0E5"/>
<reference evidence="1 2" key="1">
    <citation type="submission" date="2018-06" db="EMBL/GenBank/DDBJ databases">
        <title>Genomic Encyclopedia of Type Strains, Phase IV (KMG-IV): sequencing the most valuable type-strain genomes for metagenomic binning, comparative biology and taxonomic classification.</title>
        <authorList>
            <person name="Goeker M."/>
        </authorList>
    </citation>
    <scope>NUCLEOTIDE SEQUENCE [LARGE SCALE GENOMIC DNA]</scope>
    <source>
        <strain evidence="1 2">DSM 18048</strain>
    </source>
</reference>
<proteinExistence type="predicted"/>
<protein>
    <submittedName>
        <fullName evidence="1">DNA-binding SARP family transcriptional activator</fullName>
    </submittedName>
</protein>
<dbReference type="Proteomes" id="UP000248326">
    <property type="component" value="Unassembled WGS sequence"/>
</dbReference>
<evidence type="ECO:0000313" key="2">
    <source>
        <dbReference type="Proteomes" id="UP000248326"/>
    </source>
</evidence>
<organism evidence="1 2">
    <name type="scientific">Deinococcus yavapaiensis KR-236</name>
    <dbReference type="NCBI Taxonomy" id="694435"/>
    <lineage>
        <taxon>Bacteria</taxon>
        <taxon>Thermotogati</taxon>
        <taxon>Deinococcota</taxon>
        <taxon>Deinococci</taxon>
        <taxon>Deinococcales</taxon>
        <taxon>Deinococcaceae</taxon>
        <taxon>Deinococcus</taxon>
    </lineage>
</organism>
<gene>
    <name evidence="1" type="ORF">DES52_11882</name>
</gene>
<dbReference type="EMBL" id="QJSX01000018">
    <property type="protein sequence ID" value="PYE50465.1"/>
    <property type="molecule type" value="Genomic_DNA"/>
</dbReference>
<name>A0A318S0E5_9DEIO</name>
<keyword evidence="1" id="KW-0238">DNA-binding</keyword>
<accession>A0A318S0E5</accession>
<evidence type="ECO:0000313" key="1">
    <source>
        <dbReference type="EMBL" id="PYE50465.1"/>
    </source>
</evidence>